<sequence length="37" mass="4384">MMQLKLFDIEPAYERFDVSGRLTGLLQKSAQKYVFFL</sequence>
<name>A0A1H8DZD2_9SPHI</name>
<dbReference type="AlphaFoldDB" id="A0A1H8DZD2"/>
<evidence type="ECO:0000313" key="1">
    <source>
        <dbReference type="EMBL" id="SEN12563.1"/>
    </source>
</evidence>
<reference evidence="2" key="1">
    <citation type="submission" date="2016-10" db="EMBL/GenBank/DDBJ databases">
        <authorList>
            <person name="Varghese N."/>
            <person name="Submissions S."/>
        </authorList>
    </citation>
    <scope>NUCLEOTIDE SEQUENCE [LARGE SCALE GENOMIC DNA]</scope>
    <source>
        <strain evidence="2">Gh-48</strain>
    </source>
</reference>
<organism evidence="1 2">
    <name type="scientific">Mucilaginibacter gossypiicola</name>
    <dbReference type="NCBI Taxonomy" id="551995"/>
    <lineage>
        <taxon>Bacteria</taxon>
        <taxon>Pseudomonadati</taxon>
        <taxon>Bacteroidota</taxon>
        <taxon>Sphingobacteriia</taxon>
        <taxon>Sphingobacteriales</taxon>
        <taxon>Sphingobacteriaceae</taxon>
        <taxon>Mucilaginibacter</taxon>
    </lineage>
</organism>
<evidence type="ECO:0000313" key="2">
    <source>
        <dbReference type="Proteomes" id="UP000198942"/>
    </source>
</evidence>
<accession>A0A1H8DZD2</accession>
<proteinExistence type="predicted"/>
<dbReference type="STRING" id="551995.SAMN05192574_102523"/>
<keyword evidence="2" id="KW-1185">Reference proteome</keyword>
<dbReference type="EMBL" id="FOCL01000002">
    <property type="protein sequence ID" value="SEN12563.1"/>
    <property type="molecule type" value="Genomic_DNA"/>
</dbReference>
<protein>
    <submittedName>
        <fullName evidence="1">Uncharacterized protein</fullName>
    </submittedName>
</protein>
<dbReference type="Proteomes" id="UP000198942">
    <property type="component" value="Unassembled WGS sequence"/>
</dbReference>
<gene>
    <name evidence="1" type="ORF">SAMN05192574_102523</name>
</gene>